<evidence type="ECO:0000313" key="2">
    <source>
        <dbReference type="WBParaSite" id="PTRK_0001694800.1"/>
    </source>
</evidence>
<organism evidence="1 2">
    <name type="scientific">Parastrongyloides trichosuri</name>
    <name type="common">Possum-specific nematode worm</name>
    <dbReference type="NCBI Taxonomy" id="131310"/>
    <lineage>
        <taxon>Eukaryota</taxon>
        <taxon>Metazoa</taxon>
        <taxon>Ecdysozoa</taxon>
        <taxon>Nematoda</taxon>
        <taxon>Chromadorea</taxon>
        <taxon>Rhabditida</taxon>
        <taxon>Tylenchina</taxon>
        <taxon>Panagrolaimomorpha</taxon>
        <taxon>Strongyloidoidea</taxon>
        <taxon>Strongyloididae</taxon>
        <taxon>Parastrongyloides</taxon>
    </lineage>
</organism>
<reference evidence="2" key="1">
    <citation type="submission" date="2017-02" db="UniProtKB">
        <authorList>
            <consortium name="WormBaseParasite"/>
        </authorList>
    </citation>
    <scope>IDENTIFICATION</scope>
</reference>
<dbReference type="Proteomes" id="UP000038045">
    <property type="component" value="Unplaced"/>
</dbReference>
<evidence type="ECO:0000313" key="1">
    <source>
        <dbReference type="Proteomes" id="UP000038045"/>
    </source>
</evidence>
<keyword evidence="1" id="KW-1185">Reference proteome</keyword>
<name>A0A0N5A5G6_PARTI</name>
<dbReference type="CDD" id="cd00590">
    <property type="entry name" value="RRM_SF"/>
    <property type="match status" value="1"/>
</dbReference>
<dbReference type="AlphaFoldDB" id="A0A0N5A5G6"/>
<dbReference type="WBParaSite" id="PTRK_0001694800.1">
    <property type="protein sequence ID" value="PTRK_0001694800.1"/>
    <property type="gene ID" value="PTRK_0001694800"/>
</dbReference>
<dbReference type="InterPro" id="IPR035979">
    <property type="entry name" value="RBD_domain_sf"/>
</dbReference>
<dbReference type="SUPFAM" id="SSF54928">
    <property type="entry name" value="RNA-binding domain, RBD"/>
    <property type="match status" value="1"/>
</dbReference>
<proteinExistence type="predicted"/>
<sequence length="284" mass="32062">MVAINWALLYMDVPSSEKDILVKNVTDFVGVLTEEADDLDLLCHMAAEAKAVYENTENDGSFEKLYGKLNKEHPDVMYVIQIMRNKEKQDEVLSRMMASKYGLILQVFSVDEAMDGFKFDNPEGAFEQFCSHIENRLTKMVEEENGGLDLTIFFESSSVDYQLGLSNKKESVVSKLLERKLPSLNLEHVLSPEAYEASALVSGFPVEWNALKVAGIFSNFFIQDIRMVGKGVCLVTFETKYMAAQAIATIVSLKIEDNNKYVFLPLKEEVRDSTNKIVELMSLC</sequence>
<protein>
    <submittedName>
        <fullName evidence="2">Plasma membrane</fullName>
    </submittedName>
</protein>
<accession>A0A0N5A5G6</accession>
<dbReference type="GO" id="GO:0003676">
    <property type="term" value="F:nucleic acid binding"/>
    <property type="evidence" value="ECO:0007669"/>
    <property type="project" value="InterPro"/>
</dbReference>